<feature type="compositionally biased region" description="Low complexity" evidence="1">
    <location>
        <begin position="401"/>
        <end position="423"/>
    </location>
</feature>
<feature type="region of interest" description="Disordered" evidence="1">
    <location>
        <begin position="113"/>
        <end position="143"/>
    </location>
</feature>
<sequence>MATETNNECLNPVIGDVLLFGGICEPDCYCIPDRDPCEECPTLDNRVIAASAQGQEDANFFNSLEIDNVNTLYFFNTTNNVTGGCQPYPTVAQFLQVPVCDGLIQGLSLLSDDDDDSSKKMGKKSKKSKKSKKKKGRLDDDDDEDVQYQCSFDYGTDICESNKYNLVQEMVKPTNNKKKGKKNKKTKAKNDESNTFITHESTCGVCSTSKDLAINLSPTLDQDAFACTATATGEFQDPAQIVSVFPNLISCFQNIGFTSDCAFIWASNGLNTILTVLQALQQLQGAPAVGPPLPESCTTCALQCVVNDPTTNPECGLPISPGTCELTPCFSCDEDASGAIFKQYSGRTRRNSGIVTTRQVPFDPFPFVGTKRECSTISNIKQPSRTCAPTPVPTPAPTPTASPTATSIPGSESPGSESPFEPFRNLIEEEDEEEENVR</sequence>
<feature type="region of interest" description="Disordered" evidence="1">
    <location>
        <begin position="380"/>
        <end position="438"/>
    </location>
</feature>
<gene>
    <name evidence="2" type="ORF">FRACYDRAFT_238489</name>
</gene>
<dbReference type="EMBL" id="KV784357">
    <property type="protein sequence ID" value="OEU18056.1"/>
    <property type="molecule type" value="Genomic_DNA"/>
</dbReference>
<dbReference type="KEGG" id="fcy:FRACYDRAFT_238489"/>
<feature type="compositionally biased region" description="Basic residues" evidence="1">
    <location>
        <begin position="120"/>
        <end position="136"/>
    </location>
</feature>
<dbReference type="AlphaFoldDB" id="A0A1E7FIR3"/>
<dbReference type="PANTHER" id="PTHR40535:SF1">
    <property type="entry name" value="CHROMOSOME UNDETERMINED SCAFFOLD_9, WHOLE GENOME SHOTGUN SEQUENCE"/>
    <property type="match status" value="1"/>
</dbReference>
<name>A0A1E7FIR3_9STRA</name>
<evidence type="ECO:0000313" key="2">
    <source>
        <dbReference type="EMBL" id="OEU18056.1"/>
    </source>
</evidence>
<dbReference type="Proteomes" id="UP000095751">
    <property type="component" value="Unassembled WGS sequence"/>
</dbReference>
<evidence type="ECO:0000256" key="1">
    <source>
        <dbReference type="SAM" id="MobiDB-lite"/>
    </source>
</evidence>
<protein>
    <submittedName>
        <fullName evidence="2">Uncharacterized protein</fullName>
    </submittedName>
</protein>
<reference evidence="2 3" key="1">
    <citation type="submission" date="2016-09" db="EMBL/GenBank/DDBJ databases">
        <title>Extensive genetic diversity and differential bi-allelic expression allows diatom success in the polar Southern Ocean.</title>
        <authorList>
            <consortium name="DOE Joint Genome Institute"/>
            <person name="Mock T."/>
            <person name="Otillar R.P."/>
            <person name="Strauss J."/>
            <person name="Dupont C."/>
            <person name="Frickenhaus S."/>
            <person name="Maumus F."/>
            <person name="Mcmullan M."/>
            <person name="Sanges R."/>
            <person name="Schmutz J."/>
            <person name="Toseland A."/>
            <person name="Valas R."/>
            <person name="Veluchamy A."/>
            <person name="Ward B.J."/>
            <person name="Allen A."/>
            <person name="Barry K."/>
            <person name="Falciatore A."/>
            <person name="Ferrante M."/>
            <person name="Fortunato A.E."/>
            <person name="Gloeckner G."/>
            <person name="Gruber A."/>
            <person name="Hipkin R."/>
            <person name="Janech M."/>
            <person name="Kroth P."/>
            <person name="Leese F."/>
            <person name="Lindquist E."/>
            <person name="Lyon B.R."/>
            <person name="Martin J."/>
            <person name="Mayer C."/>
            <person name="Parker M."/>
            <person name="Quesneville H."/>
            <person name="Raymond J."/>
            <person name="Uhlig C."/>
            <person name="Valentin K.U."/>
            <person name="Worden A.Z."/>
            <person name="Armbrust E.V."/>
            <person name="Bowler C."/>
            <person name="Green B."/>
            <person name="Moulton V."/>
            <person name="Van Oosterhout C."/>
            <person name="Grigoriev I."/>
        </authorList>
    </citation>
    <scope>NUCLEOTIDE SEQUENCE [LARGE SCALE GENOMIC DNA]</scope>
    <source>
        <strain evidence="2 3">CCMP1102</strain>
    </source>
</reference>
<feature type="compositionally biased region" description="Acidic residues" evidence="1">
    <location>
        <begin position="428"/>
        <end position="438"/>
    </location>
</feature>
<proteinExistence type="predicted"/>
<evidence type="ECO:0000313" key="3">
    <source>
        <dbReference type="Proteomes" id="UP000095751"/>
    </source>
</evidence>
<dbReference type="OrthoDB" id="10056465at2759"/>
<keyword evidence="3" id="KW-1185">Reference proteome</keyword>
<accession>A0A1E7FIR3</accession>
<dbReference type="InParanoid" id="A0A1E7FIR3"/>
<organism evidence="2 3">
    <name type="scientific">Fragilariopsis cylindrus CCMP1102</name>
    <dbReference type="NCBI Taxonomy" id="635003"/>
    <lineage>
        <taxon>Eukaryota</taxon>
        <taxon>Sar</taxon>
        <taxon>Stramenopiles</taxon>
        <taxon>Ochrophyta</taxon>
        <taxon>Bacillariophyta</taxon>
        <taxon>Bacillariophyceae</taxon>
        <taxon>Bacillariophycidae</taxon>
        <taxon>Bacillariales</taxon>
        <taxon>Bacillariaceae</taxon>
        <taxon>Fragilariopsis</taxon>
    </lineage>
</organism>
<dbReference type="PANTHER" id="PTHR40535">
    <property type="entry name" value="CHROMOSOME UNDETERMINED SCAFFOLD_9, WHOLE GENOME SHOTGUN SEQUENCE"/>
    <property type="match status" value="1"/>
</dbReference>
<feature type="compositionally biased region" description="Pro residues" evidence="1">
    <location>
        <begin position="390"/>
        <end position="400"/>
    </location>
</feature>